<dbReference type="PROSITE" id="PS51257">
    <property type="entry name" value="PROKAR_LIPOPROTEIN"/>
    <property type="match status" value="1"/>
</dbReference>
<dbReference type="SUPFAM" id="SSF159270">
    <property type="entry name" value="YmcC-like"/>
    <property type="match status" value="1"/>
</dbReference>
<name>A0A2I7KEU9_9RHOB</name>
<reference evidence="2 3" key="1">
    <citation type="journal article" date="2017" name="Front. Microbiol.">
        <title>Phaeobacter piscinae sp. nov., a species of the Roseobacter group and potential aquaculture probiont.</title>
        <authorList>
            <person name="Sonnenschein E.C."/>
            <person name="Phippen C.B.W."/>
            <person name="Nielsen K.F."/>
            <person name="Mateiu R.V."/>
            <person name="Melchiorsen J."/>
            <person name="Gram L."/>
            <person name="Overmann J."/>
            <person name="Freese H.M."/>
        </authorList>
    </citation>
    <scope>NUCLEOTIDE SEQUENCE [LARGE SCALE GENOMIC DNA]</scope>
    <source>
        <strain evidence="2 3">P88</strain>
        <plasmid evidence="3">pp88_a</plasmid>
        <plasmid evidence="2">pP88_a</plasmid>
    </source>
</reference>
<keyword evidence="4" id="KW-1185">Reference proteome</keyword>
<dbReference type="InterPro" id="IPR023373">
    <property type="entry name" value="YmcC_sf"/>
</dbReference>
<keyword evidence="2" id="KW-0449">Lipoprotein</keyword>
<dbReference type="Proteomes" id="UP000236447">
    <property type="component" value="Plasmid pP88_a"/>
</dbReference>
<reference evidence="1 4" key="3">
    <citation type="journal article" date="2017" name="Int. J. Syst. Evol. Microbiol.">
        <title>Adaptation of Surface-Associated Bacteria to the Open Ocean: A Genomically Distinct Subpopulation of Phaeobacter gallaeciensis Colonizes Pacific Mesozooplankton.</title>
        <authorList>
            <person name="Freese H.M."/>
            <person name="Methner A."/>
            <person name="Overmann J."/>
        </authorList>
    </citation>
    <scope>NUCLEOTIDE SEQUENCE [LARGE SCALE GENOMIC DNA]</scope>
    <source>
        <strain evidence="1 4">P66</strain>
        <plasmid evidence="1 4">pP66_a</plasmid>
    </source>
</reference>
<geneLocation type="plasmid" evidence="3">
    <name>pp88_a</name>
</geneLocation>
<keyword evidence="2" id="KW-0614">Plasmid</keyword>
<proteinExistence type="predicted"/>
<organism evidence="2 3">
    <name type="scientific">Phaeobacter inhibens</name>
    <dbReference type="NCBI Taxonomy" id="221822"/>
    <lineage>
        <taxon>Bacteria</taxon>
        <taxon>Pseudomonadati</taxon>
        <taxon>Pseudomonadota</taxon>
        <taxon>Alphaproteobacteria</taxon>
        <taxon>Rhodobacterales</taxon>
        <taxon>Roseobacteraceae</taxon>
        <taxon>Phaeobacter</taxon>
    </lineage>
</organism>
<gene>
    <name evidence="1" type="ORF">PhaeoP66_03883</name>
    <name evidence="2" type="ORF">PhaeoP88_03809</name>
</gene>
<evidence type="ECO:0000313" key="3">
    <source>
        <dbReference type="Proteomes" id="UP000236447"/>
    </source>
</evidence>
<dbReference type="EMBL" id="CP010726">
    <property type="protein sequence ID" value="AUR01122.1"/>
    <property type="molecule type" value="Genomic_DNA"/>
</dbReference>
<geneLocation type="plasmid" evidence="1 4">
    <name>pP66_a</name>
</geneLocation>
<dbReference type="Gene3D" id="2.40.360.10">
    <property type="entry name" value="YmcC-like"/>
    <property type="match status" value="1"/>
</dbReference>
<dbReference type="AlphaFoldDB" id="A0A2I7KEU9"/>
<dbReference type="EMBL" id="CP010706">
    <property type="protein sequence ID" value="AUQ96610.1"/>
    <property type="molecule type" value="Genomic_DNA"/>
</dbReference>
<evidence type="ECO:0000313" key="4">
    <source>
        <dbReference type="Proteomes" id="UP000236536"/>
    </source>
</evidence>
<evidence type="ECO:0000313" key="1">
    <source>
        <dbReference type="EMBL" id="AUQ96610.1"/>
    </source>
</evidence>
<geneLocation type="plasmid" evidence="2">
    <name>pP88_a</name>
</geneLocation>
<evidence type="ECO:0000313" key="2">
    <source>
        <dbReference type="EMBL" id="AUR01122.1"/>
    </source>
</evidence>
<sequence length="219" mass="24382">MINARRLHRITRAIATLAYLSTGACTNDEREILTAEQLTRGLSEQTTARAAILANAGVEQMQVRFLKTGRSGVMLQEIRRAGLVTWLSSDGASLQTDKGLLRATRGFGAGLMAVDLEQSHRRIFAHAEGPAERFHSYLTGNDETETRTYHCDIRDRGNRTLTIAGQGITTRLIAESCVNPDQSFLNLYWLRATDSRLVQSRQWTGPYLGTMTTRLQVTP</sequence>
<reference evidence="3 4" key="2">
    <citation type="journal article" date="2017" name="Genome Biol. Evol.">
        <title>Trajectories and Drivers of Genome Evolution in Surface-Associated Marine Phaeobacter.</title>
        <authorList>
            <person name="Freese H.M."/>
            <person name="Sikorski J."/>
            <person name="Bunk B."/>
            <person name="Scheuner C."/>
            <person name="Meier-Kolthoff J.P."/>
            <person name="Sproer C."/>
            <person name="Gram L."/>
            <person name="Overmann J."/>
        </authorList>
    </citation>
    <scope>NUCLEOTIDE SEQUENCE [LARGE SCALE GENOMIC DNA]</scope>
    <source>
        <strain evidence="1 4">P66</strain>
        <strain evidence="2 3">P88</strain>
        <plasmid evidence="1 4">pP66_a</plasmid>
        <plasmid evidence="2">pP88_a</plasmid>
        <plasmid evidence="3">pp88_a</plasmid>
    </source>
</reference>
<dbReference type="Proteomes" id="UP000236536">
    <property type="component" value="Plasmid pP66_a"/>
</dbReference>
<dbReference type="InterPro" id="IPR021308">
    <property type="entry name" value="GfcB"/>
</dbReference>
<accession>A0A2I7KEU9</accession>
<dbReference type="RefSeq" id="WP_102875518.1">
    <property type="nucleotide sequence ID" value="NZ_CP010600.1"/>
</dbReference>
<protein>
    <submittedName>
        <fullName evidence="2">Group 4 capsule polysaccharide formation lipoprotein gfcB</fullName>
    </submittedName>
</protein>
<dbReference type="Pfam" id="PF11102">
    <property type="entry name" value="YjbF"/>
    <property type="match status" value="1"/>
</dbReference>